<dbReference type="HOGENOM" id="CLU_014540_0_0_1"/>
<dbReference type="PANTHER" id="PTHR11311:SF16">
    <property type="entry name" value="SPONDIN-1"/>
    <property type="match status" value="1"/>
</dbReference>
<reference evidence="17" key="1">
    <citation type="submission" date="2011-05" db="EMBL/GenBank/DDBJ databases">
        <authorList>
            <person name="Richards S.R."/>
            <person name="Qu J."/>
            <person name="Jiang H."/>
            <person name="Jhangiani S.N."/>
            <person name="Agravi P."/>
            <person name="Goodspeed R."/>
            <person name="Gross S."/>
            <person name="Mandapat C."/>
            <person name="Jackson L."/>
            <person name="Mathew T."/>
            <person name="Pu L."/>
            <person name="Thornton R."/>
            <person name="Saada N."/>
            <person name="Wilczek-Boney K.B."/>
            <person name="Lee S."/>
            <person name="Kovar C."/>
            <person name="Wu Y."/>
            <person name="Scherer S.E."/>
            <person name="Worley K.C."/>
            <person name="Muzny D.M."/>
            <person name="Gibbs R."/>
        </authorList>
    </citation>
    <scope>NUCLEOTIDE SEQUENCE</scope>
    <source>
        <strain evidence="17">Brora</strain>
    </source>
</reference>
<dbReference type="PhylomeDB" id="T1JBH1"/>
<accession>T1JBH1</accession>
<dbReference type="SMART" id="SM00209">
    <property type="entry name" value="TSP1"/>
    <property type="match status" value="4"/>
</dbReference>
<dbReference type="Proteomes" id="UP000014500">
    <property type="component" value="Unassembled WGS sequence"/>
</dbReference>
<organism evidence="16 17">
    <name type="scientific">Strigamia maritima</name>
    <name type="common">European centipede</name>
    <name type="synonym">Geophilus maritimus</name>
    <dbReference type="NCBI Taxonomy" id="126957"/>
    <lineage>
        <taxon>Eukaryota</taxon>
        <taxon>Metazoa</taxon>
        <taxon>Ecdysozoa</taxon>
        <taxon>Arthropoda</taxon>
        <taxon>Myriapoda</taxon>
        <taxon>Chilopoda</taxon>
        <taxon>Pleurostigmophora</taxon>
        <taxon>Geophilomorpha</taxon>
        <taxon>Linotaeniidae</taxon>
        <taxon>Strigamia</taxon>
    </lineage>
</organism>
<dbReference type="SMART" id="SM00131">
    <property type="entry name" value="KU"/>
    <property type="match status" value="1"/>
</dbReference>
<dbReference type="PROSITE" id="PS50279">
    <property type="entry name" value="BPTI_KUNITZ_2"/>
    <property type="match status" value="1"/>
</dbReference>
<evidence type="ECO:0000256" key="4">
    <source>
        <dbReference type="ARBA" id="ARBA00022530"/>
    </source>
</evidence>
<keyword evidence="4" id="KW-0272">Extracellular matrix</keyword>
<dbReference type="InterPro" id="IPR036383">
    <property type="entry name" value="TSP1_rpt_sf"/>
</dbReference>
<evidence type="ECO:0000256" key="6">
    <source>
        <dbReference type="ARBA" id="ARBA00022729"/>
    </source>
</evidence>
<evidence type="ECO:0000256" key="7">
    <source>
        <dbReference type="ARBA" id="ARBA00022737"/>
    </source>
</evidence>
<dbReference type="Pfam" id="PF19028">
    <property type="entry name" value="TSP1_spondin"/>
    <property type="match status" value="1"/>
</dbReference>
<dbReference type="Pfam" id="PF02014">
    <property type="entry name" value="Reeler"/>
    <property type="match status" value="1"/>
</dbReference>
<dbReference type="InterPro" id="IPR009465">
    <property type="entry name" value="Spondin_N"/>
</dbReference>
<protein>
    <recommendedName>
        <fullName evidence="2">Spondin-1</fullName>
    </recommendedName>
    <alternativeName>
        <fullName evidence="11">F-spondin</fullName>
    </alternativeName>
</protein>
<dbReference type="Gene3D" id="2.20.100.10">
    <property type="entry name" value="Thrombospondin type-1 (TSP1) repeat"/>
    <property type="match status" value="4"/>
</dbReference>
<dbReference type="OMA" id="IPRIEGC"/>
<dbReference type="InterPro" id="IPR002223">
    <property type="entry name" value="Kunitz_BPTI"/>
</dbReference>
<dbReference type="PROSITE" id="PS50092">
    <property type="entry name" value="TSP1"/>
    <property type="match status" value="4"/>
</dbReference>
<dbReference type="InterPro" id="IPR002861">
    <property type="entry name" value="Reeler_dom"/>
</dbReference>
<dbReference type="PRINTS" id="PR00759">
    <property type="entry name" value="BASICPTASE"/>
</dbReference>
<dbReference type="EMBL" id="JH432010">
    <property type="status" value="NOT_ANNOTATED_CDS"/>
    <property type="molecule type" value="Genomic_DNA"/>
</dbReference>
<dbReference type="GO" id="GO:0004867">
    <property type="term" value="F:serine-type endopeptidase inhibitor activity"/>
    <property type="evidence" value="ECO:0007669"/>
    <property type="project" value="InterPro"/>
</dbReference>
<keyword evidence="17" id="KW-1185">Reference proteome</keyword>
<feature type="chain" id="PRO_5004580133" description="Spondin-1" evidence="12">
    <location>
        <begin position="24"/>
        <end position="789"/>
    </location>
</feature>
<keyword evidence="10" id="KW-0325">Glycoprotein</keyword>
<evidence type="ECO:0000256" key="12">
    <source>
        <dbReference type="SAM" id="SignalP"/>
    </source>
</evidence>
<feature type="signal peptide" evidence="12">
    <location>
        <begin position="1"/>
        <end position="23"/>
    </location>
</feature>
<dbReference type="InterPro" id="IPR036880">
    <property type="entry name" value="Kunitz_BPTI_sf"/>
</dbReference>
<dbReference type="Gene3D" id="2.60.40.4060">
    <property type="entry name" value="Reeler domain"/>
    <property type="match status" value="1"/>
</dbReference>
<dbReference type="InterPro" id="IPR038678">
    <property type="entry name" value="Spondin_N_sf"/>
</dbReference>
<dbReference type="SUPFAM" id="SSF57362">
    <property type="entry name" value="BPTI-like"/>
    <property type="match status" value="1"/>
</dbReference>
<dbReference type="InterPro" id="IPR042307">
    <property type="entry name" value="Reeler_sf"/>
</dbReference>
<dbReference type="eggNOG" id="KOG3539">
    <property type="taxonomic scope" value="Eukaryota"/>
</dbReference>
<evidence type="ECO:0000256" key="8">
    <source>
        <dbReference type="ARBA" id="ARBA00022889"/>
    </source>
</evidence>
<evidence type="ECO:0000256" key="1">
    <source>
        <dbReference type="ARBA" id="ARBA00004498"/>
    </source>
</evidence>
<keyword evidence="9" id="KW-1015">Disulfide bond</keyword>
<evidence type="ECO:0000259" key="14">
    <source>
        <dbReference type="PROSITE" id="PS51019"/>
    </source>
</evidence>
<dbReference type="FunFam" id="2.60.40.2130:FF:000002">
    <property type="entry name" value="Putative Spondin-1"/>
    <property type="match status" value="1"/>
</dbReference>
<dbReference type="AlphaFoldDB" id="T1JBH1"/>
<evidence type="ECO:0000313" key="16">
    <source>
        <dbReference type="EnsemblMetazoa" id="SMAR011117-PA"/>
    </source>
</evidence>
<dbReference type="Gene3D" id="4.10.410.10">
    <property type="entry name" value="Pancreatic trypsin inhibitor Kunitz domain"/>
    <property type="match status" value="1"/>
</dbReference>
<feature type="domain" description="Reelin" evidence="14">
    <location>
        <begin position="18"/>
        <end position="188"/>
    </location>
</feature>
<dbReference type="GO" id="GO:0031012">
    <property type="term" value="C:extracellular matrix"/>
    <property type="evidence" value="ECO:0007669"/>
    <property type="project" value="TreeGrafter"/>
</dbReference>
<feature type="domain" description="BPTI/Kunitz inhibitor" evidence="13">
    <location>
        <begin position="633"/>
        <end position="683"/>
    </location>
</feature>
<dbReference type="InterPro" id="IPR020901">
    <property type="entry name" value="Prtase_inh_Kunz-CS"/>
</dbReference>
<evidence type="ECO:0000259" key="13">
    <source>
        <dbReference type="PROSITE" id="PS50279"/>
    </source>
</evidence>
<feature type="domain" description="Spondin" evidence="15">
    <location>
        <begin position="189"/>
        <end position="379"/>
    </location>
</feature>
<dbReference type="GO" id="GO:0007155">
    <property type="term" value="P:cell adhesion"/>
    <property type="evidence" value="ECO:0007669"/>
    <property type="project" value="UniProtKB-KW"/>
</dbReference>
<reference evidence="16" key="2">
    <citation type="submission" date="2015-02" db="UniProtKB">
        <authorList>
            <consortium name="EnsemblMetazoa"/>
        </authorList>
    </citation>
    <scope>IDENTIFICATION</scope>
</reference>
<dbReference type="GO" id="GO:0046872">
    <property type="term" value="F:metal ion binding"/>
    <property type="evidence" value="ECO:0007669"/>
    <property type="project" value="UniProtKB-KW"/>
</dbReference>
<name>T1JBH1_STRMM</name>
<evidence type="ECO:0000259" key="15">
    <source>
        <dbReference type="PROSITE" id="PS51020"/>
    </source>
</evidence>
<dbReference type="CDD" id="cd00109">
    <property type="entry name" value="Kunitz-type"/>
    <property type="match status" value="1"/>
</dbReference>
<keyword evidence="7" id="KW-0677">Repeat</keyword>
<dbReference type="SUPFAM" id="SSF82895">
    <property type="entry name" value="TSP-1 type 1 repeat"/>
    <property type="match status" value="4"/>
</dbReference>
<dbReference type="NCBIfam" id="NF038123">
    <property type="entry name" value="NF038123_dom"/>
    <property type="match status" value="1"/>
</dbReference>
<dbReference type="InterPro" id="IPR000884">
    <property type="entry name" value="TSP1_rpt"/>
</dbReference>
<proteinExistence type="predicted"/>
<dbReference type="PROSITE" id="PS00280">
    <property type="entry name" value="BPTI_KUNITZ_1"/>
    <property type="match status" value="1"/>
</dbReference>
<keyword evidence="6 12" id="KW-0732">Signal</keyword>
<dbReference type="Gene3D" id="2.60.40.2130">
    <property type="entry name" value="F-spondin domain"/>
    <property type="match status" value="1"/>
</dbReference>
<dbReference type="InterPro" id="IPR044004">
    <property type="entry name" value="TSP1_spondin_dom"/>
</dbReference>
<evidence type="ECO:0000256" key="5">
    <source>
        <dbReference type="ARBA" id="ARBA00022723"/>
    </source>
</evidence>
<evidence type="ECO:0000313" key="17">
    <source>
        <dbReference type="Proteomes" id="UP000014500"/>
    </source>
</evidence>
<sequence length="789" mass="89174">MKSVPVCAALLVFNLICVQVGLAQWTGESTGQCERLPSDATSLRTPGDNGFHIAISGNPEKYVPGEKYAVMLKGWKTQVSVQKFLAFMLVVEPSTSEKEINPNTVGTFQLFGDTFTKFSSDCPNAVVHTSMVYKSEIQVLWIAPPAGAGCVQFKALLVEQKDIWYMDEGGLTKQFCEEEQENLDQQPEVLEECCACDEAKYEVVFEGLWTRHTHPKDFPTNEWLTHFSDIIGASHSPDYTMWEYGGVASEGLQYVAEWGATRNMETELKAQSSHIRTIIKARGLWYPNVNGKTFAVFRVDRRHHLMSLVSMLGPSPDWVVGVSKLELCLQNCSWATHKVLNLYPWDAGTDSGVSYESPNTPTHPREKIRQITTSYPNNPEAPFYDPTGKTPMKPVAQLIVTRQRLYEKACSDHDFFPVVDGTDNIETSEDSRPECAVSEWGSFTPCSVTCAKGLRTRRRTYLMPMKADMMGCTEQLEQNEMCAARIPVCPDGSDEDSPEVGFALVPQRCAVSPWSPWSECSVTCGKGTMYRTRRYLDPSVQKMCTLNTRETTFCMSSIECENGFQDDGICMVTAWSDWSPCTVTCGKGTRFRVREYLKQGAEKMCDISLMDEEMCMGDKLDCSVSMAEAKEICMQESHVGPCRGYFPRWYFDLGKAMCLQFIYGGCRGNKNNFERYEECNEMCAFLRGPHHAPTQDEGNSVIYERRLPEMQKPDMHKPPQFEMHKPPQPVARPINCMLSEWTAWSPCSVTCGRGRMEKRRMIKVEPQNGGKSCPRKRIQRKRCNKPACH</sequence>
<evidence type="ECO:0000256" key="2">
    <source>
        <dbReference type="ARBA" id="ARBA00019594"/>
    </source>
</evidence>
<evidence type="ECO:0000256" key="10">
    <source>
        <dbReference type="ARBA" id="ARBA00023180"/>
    </source>
</evidence>
<evidence type="ECO:0000256" key="9">
    <source>
        <dbReference type="ARBA" id="ARBA00023157"/>
    </source>
</evidence>
<keyword evidence="5" id="KW-0479">Metal-binding</keyword>
<keyword evidence="3" id="KW-0964">Secreted</keyword>
<evidence type="ECO:0000256" key="3">
    <source>
        <dbReference type="ARBA" id="ARBA00022525"/>
    </source>
</evidence>
<dbReference type="FunFam" id="4.10.410.10:FF:000006">
    <property type="entry name" value="Serine peptidase inhibitor, Kunitz type 1"/>
    <property type="match status" value="1"/>
</dbReference>
<comment type="subcellular location">
    <subcellularLocation>
        <location evidence="1">Secreted</location>
        <location evidence="1">Extracellular space</location>
        <location evidence="1">Extracellular matrix</location>
    </subcellularLocation>
</comment>
<dbReference type="Pfam" id="PF06468">
    <property type="entry name" value="Spond_N"/>
    <property type="match status" value="1"/>
</dbReference>
<dbReference type="CDD" id="cd08544">
    <property type="entry name" value="Reeler"/>
    <property type="match status" value="1"/>
</dbReference>
<keyword evidence="8" id="KW-0130">Cell adhesion</keyword>
<dbReference type="Pfam" id="PF00090">
    <property type="entry name" value="TSP_1"/>
    <property type="match status" value="3"/>
</dbReference>
<evidence type="ECO:0000256" key="11">
    <source>
        <dbReference type="ARBA" id="ARBA00030964"/>
    </source>
</evidence>
<dbReference type="PANTHER" id="PTHR11311">
    <property type="entry name" value="SPONDIN"/>
    <property type="match status" value="1"/>
</dbReference>
<dbReference type="STRING" id="126957.T1JBH1"/>
<dbReference type="InterPro" id="IPR051418">
    <property type="entry name" value="Spondin/Thrombospondin_T1"/>
</dbReference>
<dbReference type="Pfam" id="PF00014">
    <property type="entry name" value="Kunitz_BPTI"/>
    <property type="match status" value="1"/>
</dbReference>
<dbReference type="EnsemblMetazoa" id="SMAR011117-RA">
    <property type="protein sequence ID" value="SMAR011117-PA"/>
    <property type="gene ID" value="SMAR011117"/>
</dbReference>
<dbReference type="PROSITE" id="PS51020">
    <property type="entry name" value="SPONDIN"/>
    <property type="match status" value="1"/>
</dbReference>
<dbReference type="PROSITE" id="PS51019">
    <property type="entry name" value="REELIN"/>
    <property type="match status" value="1"/>
</dbReference>